<protein>
    <submittedName>
        <fullName evidence="1">Uncharacterized protein</fullName>
    </submittedName>
</protein>
<dbReference type="InParanoid" id="A0A2P5EAG5"/>
<name>A0A2P5EAG5_TREOI</name>
<comment type="caution">
    <text evidence="1">The sequence shown here is derived from an EMBL/GenBank/DDBJ whole genome shotgun (WGS) entry which is preliminary data.</text>
</comment>
<reference evidence="2" key="1">
    <citation type="submission" date="2016-06" db="EMBL/GenBank/DDBJ databases">
        <title>Parallel loss of symbiosis genes in relatives of nitrogen-fixing non-legume Parasponia.</title>
        <authorList>
            <person name="Van Velzen R."/>
            <person name="Holmer R."/>
            <person name="Bu F."/>
            <person name="Rutten L."/>
            <person name="Van Zeijl A."/>
            <person name="Liu W."/>
            <person name="Santuari L."/>
            <person name="Cao Q."/>
            <person name="Sharma T."/>
            <person name="Shen D."/>
            <person name="Roswanjaya Y."/>
            <person name="Wardhani T."/>
            <person name="Kalhor M.S."/>
            <person name="Jansen J."/>
            <person name="Van den Hoogen J."/>
            <person name="Gungor B."/>
            <person name="Hartog M."/>
            <person name="Hontelez J."/>
            <person name="Verver J."/>
            <person name="Yang W.-C."/>
            <person name="Schijlen E."/>
            <person name="Repin R."/>
            <person name="Schilthuizen M."/>
            <person name="Schranz E."/>
            <person name="Heidstra R."/>
            <person name="Miyata K."/>
            <person name="Fedorova E."/>
            <person name="Kohlen W."/>
            <person name="Bisseling T."/>
            <person name="Smit S."/>
            <person name="Geurts R."/>
        </authorList>
    </citation>
    <scope>NUCLEOTIDE SEQUENCE [LARGE SCALE GENOMIC DNA]</scope>
    <source>
        <strain evidence="2">cv. RG33-2</strain>
    </source>
</reference>
<proteinExistence type="predicted"/>
<keyword evidence="2" id="KW-1185">Reference proteome</keyword>
<organism evidence="1 2">
    <name type="scientific">Trema orientale</name>
    <name type="common">Charcoal tree</name>
    <name type="synonym">Celtis orientalis</name>
    <dbReference type="NCBI Taxonomy" id="63057"/>
    <lineage>
        <taxon>Eukaryota</taxon>
        <taxon>Viridiplantae</taxon>
        <taxon>Streptophyta</taxon>
        <taxon>Embryophyta</taxon>
        <taxon>Tracheophyta</taxon>
        <taxon>Spermatophyta</taxon>
        <taxon>Magnoliopsida</taxon>
        <taxon>eudicotyledons</taxon>
        <taxon>Gunneridae</taxon>
        <taxon>Pentapetalae</taxon>
        <taxon>rosids</taxon>
        <taxon>fabids</taxon>
        <taxon>Rosales</taxon>
        <taxon>Cannabaceae</taxon>
        <taxon>Trema</taxon>
    </lineage>
</organism>
<accession>A0A2P5EAG5</accession>
<dbReference type="AlphaFoldDB" id="A0A2P5EAG5"/>
<feature type="non-terminal residue" evidence="1">
    <location>
        <position position="1"/>
    </location>
</feature>
<evidence type="ECO:0000313" key="2">
    <source>
        <dbReference type="Proteomes" id="UP000237000"/>
    </source>
</evidence>
<evidence type="ECO:0000313" key="1">
    <source>
        <dbReference type="EMBL" id="PON82537.1"/>
    </source>
</evidence>
<dbReference type="Proteomes" id="UP000237000">
    <property type="component" value="Unassembled WGS sequence"/>
</dbReference>
<sequence length="108" mass="11653">TTTGPNPDPGDGAFARLGSKIFDCGRTCPAASPSCSDRFSTSGQKISTLVENIRLGLKPPVKIFDWRSTVVEKFRPQLNIAGRLPDAAFVTFDFFGLVKNFRLGSSQG</sequence>
<gene>
    <name evidence="1" type="ORF">TorRG33x02_216910</name>
</gene>
<dbReference type="EMBL" id="JXTC01000193">
    <property type="protein sequence ID" value="PON82537.1"/>
    <property type="molecule type" value="Genomic_DNA"/>
</dbReference>